<evidence type="ECO:0000256" key="3">
    <source>
        <dbReference type="ARBA" id="ARBA00022692"/>
    </source>
</evidence>
<evidence type="ECO:0000256" key="5">
    <source>
        <dbReference type="ARBA" id="ARBA00023136"/>
    </source>
</evidence>
<keyword evidence="4 6" id="KW-1133">Transmembrane helix</keyword>
<evidence type="ECO:0000256" key="6">
    <source>
        <dbReference type="SAM" id="Phobius"/>
    </source>
</evidence>
<keyword evidence="5 6" id="KW-0472">Membrane</keyword>
<feature type="transmembrane region" description="Helical" evidence="6">
    <location>
        <begin position="46"/>
        <end position="65"/>
    </location>
</feature>
<evidence type="ECO:0000256" key="4">
    <source>
        <dbReference type="ARBA" id="ARBA00022989"/>
    </source>
</evidence>
<evidence type="ECO:0000256" key="2">
    <source>
        <dbReference type="ARBA" id="ARBA00009160"/>
    </source>
</evidence>
<gene>
    <name evidence="7" type="ORF">HELGO_WM6268</name>
</gene>
<evidence type="ECO:0008006" key="8">
    <source>
        <dbReference type="Google" id="ProtNLM"/>
    </source>
</evidence>
<keyword evidence="3 6" id="KW-0812">Transmembrane</keyword>
<evidence type="ECO:0000313" key="7">
    <source>
        <dbReference type="EMBL" id="CAA6814194.1"/>
    </source>
</evidence>
<comment type="subcellular location">
    <subcellularLocation>
        <location evidence="1">Membrane</location>
    </subcellularLocation>
</comment>
<proteinExistence type="inferred from homology"/>
<name>A0A6S6T5U9_9BACT</name>
<reference evidence="7" key="1">
    <citation type="submission" date="2020-01" db="EMBL/GenBank/DDBJ databases">
        <authorList>
            <person name="Meier V. D."/>
            <person name="Meier V D."/>
        </authorList>
    </citation>
    <scope>NUCLEOTIDE SEQUENCE</scope>
    <source>
        <strain evidence="7">HLG_WM_MAG_06</strain>
    </source>
</reference>
<comment type="similarity">
    <text evidence="2">Belongs to the FUN14 family.</text>
</comment>
<dbReference type="Pfam" id="PF04930">
    <property type="entry name" value="FUN14"/>
    <property type="match status" value="1"/>
</dbReference>
<feature type="transmembrane region" description="Helical" evidence="6">
    <location>
        <begin position="72"/>
        <end position="92"/>
    </location>
</feature>
<dbReference type="EMBL" id="CACVAP010000074">
    <property type="protein sequence ID" value="CAA6814194.1"/>
    <property type="molecule type" value="Genomic_DNA"/>
</dbReference>
<dbReference type="InterPro" id="IPR007014">
    <property type="entry name" value="FUN14"/>
</dbReference>
<protein>
    <recommendedName>
        <fullName evidence="8">FUN14 family protein</fullName>
    </recommendedName>
</protein>
<sequence>MNEQQYMEKLNQSQGSDHIGAMEKMGQSSFARDVPLEGNITADSPIPFLEMGSSFIIGLAVGFFIKKSFKMVLFILGFALIISFYMESQGIFTINDKVLEESITNGSKYFDYLVSAVKERITSFESGAGAIAGFLVGLKIG</sequence>
<evidence type="ECO:0000256" key="1">
    <source>
        <dbReference type="ARBA" id="ARBA00004370"/>
    </source>
</evidence>
<dbReference type="GO" id="GO:0016020">
    <property type="term" value="C:membrane"/>
    <property type="evidence" value="ECO:0007669"/>
    <property type="project" value="UniProtKB-SubCell"/>
</dbReference>
<dbReference type="AlphaFoldDB" id="A0A6S6T5U9"/>
<organism evidence="7">
    <name type="scientific">uncultured Sulfurovum sp</name>
    <dbReference type="NCBI Taxonomy" id="269237"/>
    <lineage>
        <taxon>Bacteria</taxon>
        <taxon>Pseudomonadati</taxon>
        <taxon>Campylobacterota</taxon>
        <taxon>Epsilonproteobacteria</taxon>
        <taxon>Campylobacterales</taxon>
        <taxon>Sulfurovaceae</taxon>
        <taxon>Sulfurovum</taxon>
        <taxon>environmental samples</taxon>
    </lineage>
</organism>
<accession>A0A6S6T5U9</accession>